<keyword evidence="3" id="KW-1185">Reference proteome</keyword>
<dbReference type="AlphaFoldDB" id="A0A5B7E2E6"/>
<protein>
    <submittedName>
        <fullName evidence="2">Uncharacterized protein</fullName>
    </submittedName>
</protein>
<evidence type="ECO:0000313" key="3">
    <source>
        <dbReference type="Proteomes" id="UP000324222"/>
    </source>
</evidence>
<sequence>MKEGLGWRDNCLLAPTQTTSISSSFGPHRDARHQLKCPPRRSHSMQTLSSPTDRMASRFP</sequence>
<feature type="compositionally biased region" description="Basic residues" evidence="1">
    <location>
        <begin position="34"/>
        <end position="43"/>
    </location>
</feature>
<proteinExistence type="predicted"/>
<evidence type="ECO:0000256" key="1">
    <source>
        <dbReference type="SAM" id="MobiDB-lite"/>
    </source>
</evidence>
<gene>
    <name evidence="2" type="ORF">E2C01_020743</name>
</gene>
<name>A0A5B7E2E6_PORTR</name>
<reference evidence="2 3" key="1">
    <citation type="submission" date="2019-05" db="EMBL/GenBank/DDBJ databases">
        <title>Another draft genome of Portunus trituberculatus and its Hox gene families provides insights of decapod evolution.</title>
        <authorList>
            <person name="Jeong J.-H."/>
            <person name="Song I."/>
            <person name="Kim S."/>
            <person name="Choi T."/>
            <person name="Kim D."/>
            <person name="Ryu S."/>
            <person name="Kim W."/>
        </authorList>
    </citation>
    <scope>NUCLEOTIDE SEQUENCE [LARGE SCALE GENOMIC DNA]</scope>
    <source>
        <tissue evidence="2">Muscle</tissue>
    </source>
</reference>
<accession>A0A5B7E2E6</accession>
<feature type="region of interest" description="Disordered" evidence="1">
    <location>
        <begin position="16"/>
        <end position="60"/>
    </location>
</feature>
<feature type="compositionally biased region" description="Polar residues" evidence="1">
    <location>
        <begin position="16"/>
        <end position="25"/>
    </location>
</feature>
<comment type="caution">
    <text evidence="2">The sequence shown here is derived from an EMBL/GenBank/DDBJ whole genome shotgun (WGS) entry which is preliminary data.</text>
</comment>
<dbReference type="EMBL" id="VSRR010001769">
    <property type="protein sequence ID" value="MPC27569.1"/>
    <property type="molecule type" value="Genomic_DNA"/>
</dbReference>
<dbReference type="Proteomes" id="UP000324222">
    <property type="component" value="Unassembled WGS sequence"/>
</dbReference>
<organism evidence="2 3">
    <name type="scientific">Portunus trituberculatus</name>
    <name type="common">Swimming crab</name>
    <name type="synonym">Neptunus trituberculatus</name>
    <dbReference type="NCBI Taxonomy" id="210409"/>
    <lineage>
        <taxon>Eukaryota</taxon>
        <taxon>Metazoa</taxon>
        <taxon>Ecdysozoa</taxon>
        <taxon>Arthropoda</taxon>
        <taxon>Crustacea</taxon>
        <taxon>Multicrustacea</taxon>
        <taxon>Malacostraca</taxon>
        <taxon>Eumalacostraca</taxon>
        <taxon>Eucarida</taxon>
        <taxon>Decapoda</taxon>
        <taxon>Pleocyemata</taxon>
        <taxon>Brachyura</taxon>
        <taxon>Eubrachyura</taxon>
        <taxon>Portunoidea</taxon>
        <taxon>Portunidae</taxon>
        <taxon>Portuninae</taxon>
        <taxon>Portunus</taxon>
    </lineage>
</organism>
<evidence type="ECO:0000313" key="2">
    <source>
        <dbReference type="EMBL" id="MPC27569.1"/>
    </source>
</evidence>